<protein>
    <submittedName>
        <fullName evidence="1">15713_t:CDS:1</fullName>
    </submittedName>
</protein>
<dbReference type="Proteomes" id="UP000789396">
    <property type="component" value="Unassembled WGS sequence"/>
</dbReference>
<accession>A0A9N9NHA1</accession>
<organism evidence="1 2">
    <name type="scientific">Racocetra fulgida</name>
    <dbReference type="NCBI Taxonomy" id="60492"/>
    <lineage>
        <taxon>Eukaryota</taxon>
        <taxon>Fungi</taxon>
        <taxon>Fungi incertae sedis</taxon>
        <taxon>Mucoromycota</taxon>
        <taxon>Glomeromycotina</taxon>
        <taxon>Glomeromycetes</taxon>
        <taxon>Diversisporales</taxon>
        <taxon>Gigasporaceae</taxon>
        <taxon>Racocetra</taxon>
    </lineage>
</organism>
<comment type="caution">
    <text evidence="1">The sequence shown here is derived from an EMBL/GenBank/DDBJ whole genome shotgun (WGS) entry which is preliminary data.</text>
</comment>
<dbReference type="AlphaFoldDB" id="A0A9N9NHA1"/>
<dbReference type="EMBL" id="CAJVPZ010028720">
    <property type="protein sequence ID" value="CAG8732168.1"/>
    <property type="molecule type" value="Genomic_DNA"/>
</dbReference>
<name>A0A9N9NHA1_9GLOM</name>
<keyword evidence="2" id="KW-1185">Reference proteome</keyword>
<evidence type="ECO:0000313" key="1">
    <source>
        <dbReference type="EMBL" id="CAG8732168.1"/>
    </source>
</evidence>
<feature type="non-terminal residue" evidence="1">
    <location>
        <position position="183"/>
    </location>
</feature>
<reference evidence="1" key="1">
    <citation type="submission" date="2021-06" db="EMBL/GenBank/DDBJ databases">
        <authorList>
            <person name="Kallberg Y."/>
            <person name="Tangrot J."/>
            <person name="Rosling A."/>
        </authorList>
    </citation>
    <scope>NUCLEOTIDE SEQUENCE</scope>
    <source>
        <strain evidence="1">IN212</strain>
    </source>
</reference>
<evidence type="ECO:0000313" key="2">
    <source>
        <dbReference type="Proteomes" id="UP000789396"/>
    </source>
</evidence>
<sequence>YTDLEVVDSNSVDMNTEKSERVKIKENDSGKYKFQIIAEPSQITLVEVFSKSAKYLLNHSKQKKLNNNLAAFITEELQPFSDLDPQANILNNDQLKEILINAEDRVLQKEEKCFTILEAHIEYHELVSDNYEFNENQMNSLISDNIEEDIFSILEASSQSSQKNNNDKFDLYLLLSKAPSKTN</sequence>
<feature type="non-terminal residue" evidence="1">
    <location>
        <position position="1"/>
    </location>
</feature>
<proteinExistence type="predicted"/>
<gene>
    <name evidence="1" type="ORF">RFULGI_LOCUS12223</name>
</gene>